<dbReference type="InterPro" id="IPR009057">
    <property type="entry name" value="Homeodomain-like_sf"/>
</dbReference>
<dbReference type="RefSeq" id="WP_090796146.1">
    <property type="nucleotide sequence ID" value="NZ_FMYI01000007.1"/>
</dbReference>
<evidence type="ECO:0000313" key="7">
    <source>
        <dbReference type="Proteomes" id="UP000242949"/>
    </source>
</evidence>
<dbReference type="Pfam" id="PF01380">
    <property type="entry name" value="SIS"/>
    <property type="match status" value="1"/>
</dbReference>
<evidence type="ECO:0000313" key="6">
    <source>
        <dbReference type="EMBL" id="SDC35681.1"/>
    </source>
</evidence>
<dbReference type="AlphaFoldDB" id="A0A1G6KXZ1"/>
<evidence type="ECO:0000256" key="3">
    <source>
        <dbReference type="ARBA" id="ARBA00023163"/>
    </source>
</evidence>
<protein>
    <submittedName>
        <fullName evidence="6">Transcriptional regulator, RpiR family</fullName>
    </submittedName>
</protein>
<dbReference type="InterPro" id="IPR035472">
    <property type="entry name" value="RpiR-like_SIS"/>
</dbReference>
<keyword evidence="1" id="KW-0805">Transcription regulation</keyword>
<dbReference type="Gene3D" id="3.40.50.10490">
    <property type="entry name" value="Glucose-6-phosphate isomerase like protein, domain 1"/>
    <property type="match status" value="1"/>
</dbReference>
<evidence type="ECO:0000256" key="1">
    <source>
        <dbReference type="ARBA" id="ARBA00023015"/>
    </source>
</evidence>
<gene>
    <name evidence="6" type="ORF">SAMN05421734_10719</name>
</gene>
<evidence type="ECO:0000259" key="4">
    <source>
        <dbReference type="PROSITE" id="PS51071"/>
    </source>
</evidence>
<dbReference type="Gene3D" id="1.10.10.10">
    <property type="entry name" value="Winged helix-like DNA-binding domain superfamily/Winged helix DNA-binding domain"/>
    <property type="match status" value="1"/>
</dbReference>
<dbReference type="STRING" id="1612202.SAMN05421734_10719"/>
<dbReference type="OrthoDB" id="370421at2"/>
<dbReference type="GO" id="GO:0003700">
    <property type="term" value="F:DNA-binding transcription factor activity"/>
    <property type="evidence" value="ECO:0007669"/>
    <property type="project" value="InterPro"/>
</dbReference>
<feature type="domain" description="HTH rpiR-type" evidence="4">
    <location>
        <begin position="2"/>
        <end position="78"/>
    </location>
</feature>
<evidence type="ECO:0000259" key="5">
    <source>
        <dbReference type="PROSITE" id="PS51464"/>
    </source>
</evidence>
<proteinExistence type="predicted"/>
<dbReference type="PROSITE" id="PS51071">
    <property type="entry name" value="HTH_RPIR"/>
    <property type="match status" value="1"/>
</dbReference>
<dbReference type="Proteomes" id="UP000242949">
    <property type="component" value="Unassembled WGS sequence"/>
</dbReference>
<dbReference type="SUPFAM" id="SSF46689">
    <property type="entry name" value="Homeodomain-like"/>
    <property type="match status" value="1"/>
</dbReference>
<dbReference type="InterPro" id="IPR000281">
    <property type="entry name" value="HTH_RpiR"/>
</dbReference>
<dbReference type="GO" id="GO:0003677">
    <property type="term" value="F:DNA binding"/>
    <property type="evidence" value="ECO:0007669"/>
    <property type="project" value="UniProtKB-KW"/>
</dbReference>
<name>A0A1G6KXZ1_9BACI</name>
<dbReference type="InterPro" id="IPR036388">
    <property type="entry name" value="WH-like_DNA-bd_sf"/>
</dbReference>
<dbReference type="GO" id="GO:0097367">
    <property type="term" value="F:carbohydrate derivative binding"/>
    <property type="evidence" value="ECO:0007669"/>
    <property type="project" value="InterPro"/>
</dbReference>
<dbReference type="PROSITE" id="PS51464">
    <property type="entry name" value="SIS"/>
    <property type="match status" value="1"/>
</dbReference>
<accession>A0A1G6KXZ1</accession>
<dbReference type="GO" id="GO:1901135">
    <property type="term" value="P:carbohydrate derivative metabolic process"/>
    <property type="evidence" value="ECO:0007669"/>
    <property type="project" value="InterPro"/>
</dbReference>
<dbReference type="Pfam" id="PF01418">
    <property type="entry name" value="HTH_6"/>
    <property type="match status" value="1"/>
</dbReference>
<sequence length="284" mass="32409">MKIATIRLREYYDQASTTEQAIIDFVLRHPDETSKMTIYKLAEVTYSSPSSIIRLCKNNGYSGYKEFAKALIYEQAVRKNYKKKDIADVTKANSIGEVVEKVTNKNIISLEETMSLLDYDVLETCVEKIDRCKKLVLFGIGASLIVAKDAQLKFTRMNKMAYVSEDWHTQLLMARNMDENDVGIIISYSGQTKEMIECAKTVKQNQAELISITKYGQSPVTDLSHHHLFVAANEYAFRSGAMSSRISQLNLVDILYTAYVNRQYEKSLEILEKTQIRKESDADD</sequence>
<dbReference type="PANTHER" id="PTHR30514:SF1">
    <property type="entry name" value="HTH-TYPE TRANSCRIPTIONAL REGULATOR HEXR-RELATED"/>
    <property type="match status" value="1"/>
</dbReference>
<dbReference type="InterPro" id="IPR047640">
    <property type="entry name" value="RpiR-like"/>
</dbReference>
<keyword evidence="2" id="KW-0238">DNA-binding</keyword>
<dbReference type="CDD" id="cd05013">
    <property type="entry name" value="SIS_RpiR"/>
    <property type="match status" value="1"/>
</dbReference>
<feature type="domain" description="SIS" evidence="5">
    <location>
        <begin position="125"/>
        <end position="265"/>
    </location>
</feature>
<evidence type="ECO:0000256" key="2">
    <source>
        <dbReference type="ARBA" id="ARBA00023125"/>
    </source>
</evidence>
<dbReference type="SUPFAM" id="SSF53697">
    <property type="entry name" value="SIS domain"/>
    <property type="match status" value="1"/>
</dbReference>
<keyword evidence="7" id="KW-1185">Reference proteome</keyword>
<dbReference type="PANTHER" id="PTHR30514">
    <property type="entry name" value="GLUCOKINASE"/>
    <property type="match status" value="1"/>
</dbReference>
<keyword evidence="3" id="KW-0804">Transcription</keyword>
<organism evidence="6 7">
    <name type="scientific">Pelagirhabdus alkalitolerans</name>
    <dbReference type="NCBI Taxonomy" id="1612202"/>
    <lineage>
        <taxon>Bacteria</taxon>
        <taxon>Bacillati</taxon>
        <taxon>Bacillota</taxon>
        <taxon>Bacilli</taxon>
        <taxon>Bacillales</taxon>
        <taxon>Bacillaceae</taxon>
        <taxon>Pelagirhabdus</taxon>
    </lineage>
</organism>
<dbReference type="InterPro" id="IPR001347">
    <property type="entry name" value="SIS_dom"/>
</dbReference>
<reference evidence="7" key="1">
    <citation type="submission" date="2016-09" db="EMBL/GenBank/DDBJ databases">
        <authorList>
            <person name="Varghese N."/>
            <person name="Submissions S."/>
        </authorList>
    </citation>
    <scope>NUCLEOTIDE SEQUENCE [LARGE SCALE GENOMIC DNA]</scope>
    <source>
        <strain evidence="7">S5</strain>
    </source>
</reference>
<dbReference type="EMBL" id="FMYI01000007">
    <property type="protein sequence ID" value="SDC35681.1"/>
    <property type="molecule type" value="Genomic_DNA"/>
</dbReference>
<dbReference type="InterPro" id="IPR046348">
    <property type="entry name" value="SIS_dom_sf"/>
</dbReference>